<feature type="transmembrane region" description="Helical" evidence="7">
    <location>
        <begin position="535"/>
        <end position="556"/>
    </location>
</feature>
<comment type="similarity">
    <text evidence="2">Belongs to the TAPT1 family.</text>
</comment>
<dbReference type="OrthoDB" id="5376140at2759"/>
<feature type="region of interest" description="Disordered" evidence="6">
    <location>
        <begin position="1"/>
        <end position="81"/>
    </location>
</feature>
<keyword evidence="4 7" id="KW-1133">Transmembrane helix</keyword>
<evidence type="ECO:0000256" key="5">
    <source>
        <dbReference type="ARBA" id="ARBA00023136"/>
    </source>
</evidence>
<comment type="subcellular location">
    <subcellularLocation>
        <location evidence="1">Membrane</location>
        <topology evidence="1">Multi-pass membrane protein</topology>
    </subcellularLocation>
</comment>
<dbReference type="GO" id="GO:0005789">
    <property type="term" value="C:endoplasmic reticulum membrane"/>
    <property type="evidence" value="ECO:0007669"/>
    <property type="project" value="TreeGrafter"/>
</dbReference>
<keyword evidence="5 7" id="KW-0472">Membrane</keyword>
<evidence type="ECO:0000256" key="1">
    <source>
        <dbReference type="ARBA" id="ARBA00004141"/>
    </source>
</evidence>
<keyword evidence="9" id="KW-1185">Reference proteome</keyword>
<feature type="compositionally biased region" description="Low complexity" evidence="6">
    <location>
        <begin position="618"/>
        <end position="636"/>
    </location>
</feature>
<feature type="transmembrane region" description="Helical" evidence="7">
    <location>
        <begin position="285"/>
        <end position="301"/>
    </location>
</feature>
<sequence length="719" mass="80689">MAPSISTPSVGLLNTNRDHRNRHTAKAFKFPPDQTNSYTTNDPASKQITNSIEKLTSDKISSTDPTPVSSTSGSLVDPTSNQAPLQQLDADVNPLVIHKPRLGSNSSTTNGIKKVREKWRRVAEENKSDLIFAQLGTPTFAETSKTDPASTTSATKNKNDPAPVAKSTSSVESSSKPVDASTMSLWKYLLVELQAQPGEVLSEERTESLVNFVNVPIHLEKVIIFGTLACLDSFLHFFTILPLRFLYALYMLIKNVCQTCGRTIARKRSSGSTSNRLPMSRKADILKGFIFVLTIYLLLQLDTSKIYHSIRGQSAIKLYVMFSVLEISDKLLSALGQDILECLFSHKTLSRHYNDGAHKYYQPVLFAMLAVLYVFCHSLVILYQIITLNVAVNSYSNALLTLLLSNQFSEIKSAVFKKFERENLFQLTCADITERFQLTAMLFIIGMRNLVEVSNAGLVPRSWSGWNRWLGAMFGPMFVVIGSEICVDWLKHAYISKFNNIKSRVYDKFLDVLTFDYSENALSDYIMTKRMGLPVFPIASVFIRMLLQSYSILTAHAAEQQPVTIKLESVWFAADILFSAFLLILVFIFLFVIKLILGLFLLQYSYYHRAQMASTEQTQQTTVAPTAASASKTPSSFDTDLSGATTANSKEIDEDEADFVPGLLKGGQGVVEIPEHLRAKLYDLNYEKIPPLKPRKSKIRDYRDLLTINRFKMTAKQIW</sequence>
<reference evidence="8" key="1">
    <citation type="submission" date="2014-03" db="EMBL/GenBank/DDBJ databases">
        <authorList>
            <person name="Casaregola S."/>
        </authorList>
    </citation>
    <scope>NUCLEOTIDE SEQUENCE [LARGE SCALE GENOMIC DNA]</scope>
    <source>
        <strain evidence="8">CLIB 918</strain>
    </source>
</reference>
<feature type="compositionally biased region" description="Polar residues" evidence="6">
    <location>
        <begin position="1"/>
        <end position="15"/>
    </location>
</feature>
<evidence type="ECO:0000313" key="9">
    <source>
        <dbReference type="Proteomes" id="UP000242525"/>
    </source>
</evidence>
<accession>A0A0J9X301</accession>
<feature type="compositionally biased region" description="Low complexity" evidence="6">
    <location>
        <begin position="163"/>
        <end position="176"/>
    </location>
</feature>
<evidence type="ECO:0000313" key="8">
    <source>
        <dbReference type="EMBL" id="CDO51790.1"/>
    </source>
</evidence>
<gene>
    <name evidence="8" type="ORF">BN980_GECA02s00934g</name>
</gene>
<dbReference type="Proteomes" id="UP000242525">
    <property type="component" value="Unassembled WGS sequence"/>
</dbReference>
<evidence type="ECO:0000256" key="7">
    <source>
        <dbReference type="SAM" id="Phobius"/>
    </source>
</evidence>
<feature type="region of interest" description="Disordered" evidence="6">
    <location>
        <begin position="141"/>
        <end position="176"/>
    </location>
</feature>
<feature type="region of interest" description="Disordered" evidence="6">
    <location>
        <begin position="618"/>
        <end position="643"/>
    </location>
</feature>
<evidence type="ECO:0000256" key="2">
    <source>
        <dbReference type="ARBA" id="ARBA00008803"/>
    </source>
</evidence>
<feature type="compositionally biased region" description="Polar residues" evidence="6">
    <location>
        <begin position="141"/>
        <end position="156"/>
    </location>
</feature>
<feature type="transmembrane region" description="Helical" evidence="7">
    <location>
        <begin position="364"/>
        <end position="386"/>
    </location>
</feature>
<feature type="transmembrane region" description="Helical" evidence="7">
    <location>
        <begin position="576"/>
        <end position="602"/>
    </location>
</feature>
<feature type="compositionally biased region" description="Polar residues" evidence="6">
    <location>
        <begin position="33"/>
        <end position="60"/>
    </location>
</feature>
<evidence type="ECO:0000256" key="4">
    <source>
        <dbReference type="ARBA" id="ARBA00022989"/>
    </source>
</evidence>
<feature type="compositionally biased region" description="Low complexity" evidence="6">
    <location>
        <begin position="62"/>
        <end position="74"/>
    </location>
</feature>
<dbReference type="InterPro" id="IPR008010">
    <property type="entry name" value="Tatp1"/>
</dbReference>
<evidence type="ECO:0000256" key="6">
    <source>
        <dbReference type="SAM" id="MobiDB-lite"/>
    </source>
</evidence>
<dbReference type="Pfam" id="PF05346">
    <property type="entry name" value="DUF747"/>
    <property type="match status" value="1"/>
</dbReference>
<evidence type="ECO:0000256" key="3">
    <source>
        <dbReference type="ARBA" id="ARBA00022692"/>
    </source>
</evidence>
<evidence type="ECO:0008006" key="10">
    <source>
        <dbReference type="Google" id="ProtNLM"/>
    </source>
</evidence>
<dbReference type="PANTHER" id="PTHR13317">
    <property type="entry name" value="TRANSMEMBRANE ANTERIOR POSTERIOR TRANSFORMATION PROTEIN 1 HOMOLOG"/>
    <property type="match status" value="1"/>
</dbReference>
<name>A0A0J9X301_GEOCN</name>
<organism evidence="8 9">
    <name type="scientific">Geotrichum candidum</name>
    <name type="common">Oospora lactis</name>
    <name type="synonym">Dipodascus geotrichum</name>
    <dbReference type="NCBI Taxonomy" id="1173061"/>
    <lineage>
        <taxon>Eukaryota</taxon>
        <taxon>Fungi</taxon>
        <taxon>Dikarya</taxon>
        <taxon>Ascomycota</taxon>
        <taxon>Saccharomycotina</taxon>
        <taxon>Dipodascomycetes</taxon>
        <taxon>Dipodascales</taxon>
        <taxon>Dipodascaceae</taxon>
        <taxon>Geotrichum</taxon>
    </lineage>
</organism>
<dbReference type="AlphaFoldDB" id="A0A0J9X301"/>
<keyword evidence="3 7" id="KW-0812">Transmembrane</keyword>
<dbReference type="PANTHER" id="PTHR13317:SF4">
    <property type="entry name" value="TRANSMEMBRANE ANTERIOR POSTERIOR TRANSFORMATION PROTEIN 1 HOMOLOG"/>
    <property type="match status" value="1"/>
</dbReference>
<dbReference type="EMBL" id="CCBN010000002">
    <property type="protein sequence ID" value="CDO51790.1"/>
    <property type="molecule type" value="Genomic_DNA"/>
</dbReference>
<proteinExistence type="inferred from homology"/>
<protein>
    <recommendedName>
        <fullName evidence="10">DUF747-domain-containing protein</fullName>
    </recommendedName>
</protein>
<comment type="caution">
    <text evidence="8">The sequence shown here is derived from an EMBL/GenBank/DDBJ whole genome shotgun (WGS) entry which is preliminary data.</text>
</comment>